<comment type="caution">
    <text evidence="1">The sequence shown here is derived from an EMBL/GenBank/DDBJ whole genome shotgun (WGS) entry which is preliminary data.</text>
</comment>
<gene>
    <name evidence="1" type="ORF">MFLO_15770</name>
</gene>
<proteinExistence type="predicted"/>
<dbReference type="Proteomes" id="UP000019249">
    <property type="component" value="Unassembled WGS sequence"/>
</dbReference>
<accession>A0ABN0RBA7</accession>
<protein>
    <submittedName>
        <fullName evidence="1">Uncharacterized protein</fullName>
    </submittedName>
</protein>
<evidence type="ECO:0000313" key="1">
    <source>
        <dbReference type="EMBL" id="EUJ23850.1"/>
    </source>
</evidence>
<dbReference type="EMBL" id="AODF01000066">
    <property type="protein sequence ID" value="EUJ23850.1"/>
    <property type="molecule type" value="Genomic_DNA"/>
</dbReference>
<sequence length="90" mass="9992">MFKQVFKFDASGVFERDDLIFVEDNEVMPAGYTTIAPPIPSINPVFNVEKQVWSNGDDPSTLAPPEPSELDKLKQDQADLLLILVETGVI</sequence>
<reference evidence="1 2" key="1">
    <citation type="journal article" date="2014" name="Int. J. Syst. Evol. Microbiol.">
        <title>Listeria floridensis sp. nov., Listeria aquatica sp. nov., Listeria cornellensis sp. nov., Listeria riparia sp. nov. and Listeria grandensis sp. nov., from agricultural and natural environments.</title>
        <authorList>
            <person name="den Bakker H.C."/>
            <person name="Warchocki S."/>
            <person name="Wright E.M."/>
            <person name="Allred A.F."/>
            <person name="Ahlstrom C."/>
            <person name="Manuel C.S."/>
            <person name="Stasiewicz M.J."/>
            <person name="Burrell A."/>
            <person name="Roof S."/>
            <person name="Strawn L."/>
            <person name="Fortes E.D."/>
            <person name="Nightingale K.K."/>
            <person name="Kephart D."/>
            <person name="Wiedmann M."/>
        </authorList>
    </citation>
    <scope>NUCLEOTIDE SEQUENCE [LARGE SCALE GENOMIC DNA]</scope>
    <source>
        <strain evidence="1 2">FSL S10-1187</strain>
    </source>
</reference>
<dbReference type="RefSeq" id="WP_051993687.1">
    <property type="nucleotide sequence ID" value="NZ_AODF01000066.1"/>
</dbReference>
<keyword evidence="2" id="KW-1185">Reference proteome</keyword>
<evidence type="ECO:0000313" key="2">
    <source>
        <dbReference type="Proteomes" id="UP000019249"/>
    </source>
</evidence>
<name>A0ABN0RBA7_9LIST</name>
<organism evidence="1 2">
    <name type="scientific">Listeria floridensis FSL S10-1187</name>
    <dbReference type="NCBI Taxonomy" id="1265817"/>
    <lineage>
        <taxon>Bacteria</taxon>
        <taxon>Bacillati</taxon>
        <taxon>Bacillota</taxon>
        <taxon>Bacilli</taxon>
        <taxon>Bacillales</taxon>
        <taxon>Listeriaceae</taxon>
        <taxon>Listeria</taxon>
    </lineage>
</organism>